<feature type="region of interest" description="Phosphopantothenate--cysteine ligase" evidence="3">
    <location>
        <begin position="189"/>
        <end position="402"/>
    </location>
</feature>
<accession>A0A4R6WTB1</accession>
<dbReference type="EMBL" id="SNYW01000001">
    <property type="protein sequence ID" value="TDQ86370.1"/>
    <property type="molecule type" value="Genomic_DNA"/>
</dbReference>
<dbReference type="GO" id="GO:0015941">
    <property type="term" value="P:pantothenate catabolic process"/>
    <property type="evidence" value="ECO:0007669"/>
    <property type="project" value="InterPro"/>
</dbReference>
<evidence type="ECO:0000256" key="1">
    <source>
        <dbReference type="ARBA" id="ARBA00022793"/>
    </source>
</evidence>
<dbReference type="EC" id="6.3.2.5" evidence="3"/>
<feature type="binding site" evidence="3">
    <location>
        <begin position="304"/>
        <end position="307"/>
    </location>
    <ligand>
        <name>CTP</name>
        <dbReference type="ChEBI" id="CHEBI:37563"/>
    </ligand>
</feature>
<feature type="binding site" evidence="3">
    <location>
        <position position="324"/>
    </location>
    <ligand>
        <name>CTP</name>
        <dbReference type="ChEBI" id="CHEBI:37563"/>
    </ligand>
</feature>
<organism evidence="7 8">
    <name type="scientific">Dongia mobilis</name>
    <dbReference type="NCBI Taxonomy" id="578943"/>
    <lineage>
        <taxon>Bacteria</taxon>
        <taxon>Pseudomonadati</taxon>
        <taxon>Pseudomonadota</taxon>
        <taxon>Alphaproteobacteria</taxon>
        <taxon>Rhodospirillales</taxon>
        <taxon>Dongiaceae</taxon>
        <taxon>Dongia</taxon>
    </lineage>
</organism>
<comment type="similarity">
    <text evidence="3 4">In the N-terminal section; belongs to the HFCD (homo-oligomeric flavin containing Cys decarboxylase) superfamily.</text>
</comment>
<evidence type="ECO:0000256" key="4">
    <source>
        <dbReference type="RuleBase" id="RU364078"/>
    </source>
</evidence>
<feature type="active site" description="Proton donor" evidence="3">
    <location>
        <position position="157"/>
    </location>
</feature>
<dbReference type="InterPro" id="IPR003382">
    <property type="entry name" value="Flavoprotein"/>
</dbReference>
<dbReference type="GO" id="GO:0046872">
    <property type="term" value="F:metal ion binding"/>
    <property type="evidence" value="ECO:0007669"/>
    <property type="project" value="UniProtKB-KW"/>
</dbReference>
<gene>
    <name evidence="3" type="primary">coaBC</name>
    <name evidence="7" type="ORF">A8950_0061</name>
</gene>
<comment type="similarity">
    <text evidence="3 4">In the C-terminal section; belongs to the PPC synthetase family.</text>
</comment>
<comment type="pathway">
    <text evidence="3 4">Cofactor biosynthesis; coenzyme A biosynthesis; CoA from (R)-pantothenate: step 3/5.</text>
</comment>
<comment type="catalytic activity">
    <reaction evidence="3 4">
        <text>N-[(R)-4-phosphopantothenoyl]-L-cysteine + H(+) = (R)-4'-phosphopantetheine + CO2</text>
        <dbReference type="Rhea" id="RHEA:16793"/>
        <dbReference type="ChEBI" id="CHEBI:15378"/>
        <dbReference type="ChEBI" id="CHEBI:16526"/>
        <dbReference type="ChEBI" id="CHEBI:59458"/>
        <dbReference type="ChEBI" id="CHEBI:61723"/>
        <dbReference type="EC" id="4.1.1.36"/>
    </reaction>
</comment>
<sequence>MSASKRVLLIIAGGIAAYKSLDLIRRGRERGFSFRVILTKGGAQFVTPLAVSSLAGDRVYSDLFSLTDEAEMGHIRLVREADLIVVAPATADLIAKMALGLADDLASTALLANDKPVLIAPSMNAVMWASPAVQANVATLRGRGVHVIGPGAGDLACGEVGDGRLADPLEILAAMLRLAAPGPLAGMNALVTSGPTYEAIDPVRFIGNRSSGKQGHAIAAALAAAGASTTLVSGPTAEPDPAGCKVIHIESASEMLAAAQGALPADIAICAAAVADWRPAQLANQKMKKREGGEPPRIELATNPDILATLSAPGPQRPRLVIGFAAETERVAEFAQAKRRKKQCDWILANDVSPATGTFGGAENEVHFITASGAESWPRLTKRALATRLVDRIAQHFGKSVA</sequence>
<evidence type="ECO:0000256" key="2">
    <source>
        <dbReference type="ARBA" id="ARBA00023239"/>
    </source>
</evidence>
<dbReference type="HAMAP" id="MF_02225">
    <property type="entry name" value="CoaBC"/>
    <property type="match status" value="1"/>
</dbReference>
<comment type="cofactor">
    <cofactor evidence="3">
        <name>Mg(2+)</name>
        <dbReference type="ChEBI" id="CHEBI:18420"/>
    </cofactor>
</comment>
<keyword evidence="3" id="KW-0460">Magnesium</keyword>
<dbReference type="RefSeq" id="WP_133611487.1">
    <property type="nucleotide sequence ID" value="NZ_SNYW01000001.1"/>
</dbReference>
<protein>
    <recommendedName>
        <fullName evidence="3">Coenzyme A biosynthesis bifunctional protein CoaBC</fullName>
    </recommendedName>
    <alternativeName>
        <fullName evidence="3">DNA/pantothenate metabolism flavoprotein</fullName>
    </alternativeName>
    <alternativeName>
        <fullName evidence="3">Phosphopantothenoylcysteine synthetase/decarboxylase</fullName>
        <shortName evidence="3">PPCS-PPCDC</shortName>
    </alternativeName>
    <domain>
        <recommendedName>
            <fullName evidence="3">Phosphopantothenoylcysteine decarboxylase</fullName>
            <shortName evidence="3">PPC decarboxylase</shortName>
            <shortName evidence="3">PPC-DC</shortName>
            <ecNumber evidence="3">4.1.1.36</ecNumber>
        </recommendedName>
        <alternativeName>
            <fullName evidence="3">CoaC</fullName>
        </alternativeName>
    </domain>
    <domain>
        <recommendedName>
            <fullName evidence="3">Phosphopantothenate--cysteine ligase</fullName>
            <ecNumber evidence="3">6.3.2.5</ecNumber>
        </recommendedName>
        <alternativeName>
            <fullName evidence="3">CoaB</fullName>
        </alternativeName>
        <alternativeName>
            <fullName evidence="3">Phosphopantothenoylcysteine synthetase</fullName>
            <shortName evidence="3">PPC synthetase</shortName>
            <shortName evidence="3">PPC-S</shortName>
        </alternativeName>
    </domain>
</protein>
<comment type="caution">
    <text evidence="7">The sequence shown here is derived from an EMBL/GenBank/DDBJ whole genome shotgun (WGS) entry which is preliminary data.</text>
</comment>
<dbReference type="SUPFAM" id="SSF102645">
    <property type="entry name" value="CoaB-like"/>
    <property type="match status" value="1"/>
</dbReference>
<dbReference type="InterPro" id="IPR005252">
    <property type="entry name" value="CoaBC"/>
</dbReference>
<keyword evidence="1 3" id="KW-0210">Decarboxylase</keyword>
<comment type="function">
    <text evidence="3">Catalyzes two sequential steps in the biosynthesis of coenzyme A. In the first step cysteine is conjugated to 4'-phosphopantothenate to form 4-phosphopantothenoylcysteine. In the second step the latter compound is decarboxylated to form 4'-phosphopantotheine.</text>
</comment>
<dbReference type="Gene3D" id="3.40.50.10300">
    <property type="entry name" value="CoaB-like"/>
    <property type="match status" value="1"/>
</dbReference>
<dbReference type="Pfam" id="PF02441">
    <property type="entry name" value="Flavoprotein"/>
    <property type="match status" value="1"/>
</dbReference>
<dbReference type="Pfam" id="PF04127">
    <property type="entry name" value="DFP"/>
    <property type="match status" value="1"/>
</dbReference>
<dbReference type="PANTHER" id="PTHR14359:SF6">
    <property type="entry name" value="PHOSPHOPANTOTHENOYLCYSTEINE DECARBOXYLASE"/>
    <property type="match status" value="1"/>
</dbReference>
<keyword evidence="8" id="KW-1185">Reference proteome</keyword>
<dbReference type="NCBIfam" id="TIGR00521">
    <property type="entry name" value="coaBC_dfp"/>
    <property type="match status" value="1"/>
</dbReference>
<dbReference type="PANTHER" id="PTHR14359">
    <property type="entry name" value="HOMO-OLIGOMERIC FLAVIN CONTAINING CYS DECARBOXYLASE FAMILY"/>
    <property type="match status" value="1"/>
</dbReference>
<dbReference type="EC" id="4.1.1.36" evidence="3"/>
<feature type="binding site" evidence="3">
    <location>
        <position position="342"/>
    </location>
    <ligand>
        <name>CTP</name>
        <dbReference type="ChEBI" id="CHEBI:37563"/>
    </ligand>
</feature>
<feature type="binding site" evidence="3">
    <location>
        <position position="286"/>
    </location>
    <ligand>
        <name>CTP</name>
        <dbReference type="ChEBI" id="CHEBI:37563"/>
    </ligand>
</feature>
<evidence type="ECO:0000259" key="5">
    <source>
        <dbReference type="Pfam" id="PF02441"/>
    </source>
</evidence>
<dbReference type="UniPathway" id="UPA00241">
    <property type="reaction ID" value="UER00353"/>
</dbReference>
<keyword evidence="3" id="KW-0511">Multifunctional enzyme</keyword>
<comment type="pathway">
    <text evidence="3 4">Cofactor biosynthesis; coenzyme A biosynthesis; CoA from (R)-pantothenate: step 2/5.</text>
</comment>
<comment type="cofactor">
    <cofactor evidence="3">
        <name>FMN</name>
        <dbReference type="ChEBI" id="CHEBI:58210"/>
    </cofactor>
    <text evidence="3">Binds 1 FMN per subunit.</text>
</comment>
<dbReference type="GO" id="GO:0010181">
    <property type="term" value="F:FMN binding"/>
    <property type="evidence" value="ECO:0007669"/>
    <property type="project" value="UniProtKB-UniRule"/>
</dbReference>
<feature type="binding site" evidence="3">
    <location>
        <position position="276"/>
    </location>
    <ligand>
        <name>CTP</name>
        <dbReference type="ChEBI" id="CHEBI:37563"/>
    </ligand>
</feature>
<reference evidence="7 8" key="1">
    <citation type="submission" date="2019-03" db="EMBL/GenBank/DDBJ databases">
        <title>Genomic Encyclopedia of Type Strains, Phase III (KMG-III): the genomes of soil and plant-associated and newly described type strains.</title>
        <authorList>
            <person name="Whitman W."/>
        </authorList>
    </citation>
    <scope>NUCLEOTIDE SEQUENCE [LARGE SCALE GENOMIC DNA]</scope>
    <source>
        <strain evidence="7 8">CGMCC 1.7660</strain>
    </source>
</reference>
<dbReference type="GO" id="GO:0015937">
    <property type="term" value="P:coenzyme A biosynthetic process"/>
    <property type="evidence" value="ECO:0007669"/>
    <property type="project" value="UniProtKB-UniRule"/>
</dbReference>
<comment type="function">
    <text evidence="4">Catalyzes two steps in the biosynthesis of coenzyme A. In the first step cysteine is conjugated to 4'-phosphopantothenate to form 4-phosphopantothenoylcysteine, in the latter compound is decarboxylated to form 4'-phosphopantotheine.</text>
</comment>
<feature type="domain" description="DNA/pantothenate metabolism flavoprotein C-terminal" evidence="6">
    <location>
        <begin position="184"/>
        <end position="395"/>
    </location>
</feature>
<feature type="region of interest" description="Phosphopantothenoylcysteine decarboxylase" evidence="3">
    <location>
        <begin position="1"/>
        <end position="188"/>
    </location>
</feature>
<dbReference type="InterPro" id="IPR007085">
    <property type="entry name" value="DNA/pantothenate-metab_flavo_C"/>
</dbReference>
<keyword evidence="2 3" id="KW-0456">Lyase</keyword>
<dbReference type="GO" id="GO:0004632">
    <property type="term" value="F:phosphopantothenate--cysteine ligase activity"/>
    <property type="evidence" value="ECO:0007669"/>
    <property type="project" value="UniProtKB-UniRule"/>
</dbReference>
<dbReference type="Proteomes" id="UP000295783">
    <property type="component" value="Unassembled WGS sequence"/>
</dbReference>
<proteinExistence type="inferred from homology"/>
<evidence type="ECO:0000313" key="8">
    <source>
        <dbReference type="Proteomes" id="UP000295783"/>
    </source>
</evidence>
<keyword evidence="3 4" id="KW-0288">FMN</keyword>
<dbReference type="InterPro" id="IPR036551">
    <property type="entry name" value="Flavin_trans-like"/>
</dbReference>
<dbReference type="GO" id="GO:0004633">
    <property type="term" value="F:phosphopantothenoylcysteine decarboxylase activity"/>
    <property type="evidence" value="ECO:0007669"/>
    <property type="project" value="UniProtKB-UniRule"/>
</dbReference>
<dbReference type="SUPFAM" id="SSF52507">
    <property type="entry name" value="Homo-oligomeric flavin-containing Cys decarboxylases, HFCD"/>
    <property type="match status" value="1"/>
</dbReference>
<dbReference type="GO" id="GO:0071513">
    <property type="term" value="C:phosphopantothenoylcysteine decarboxylase complex"/>
    <property type="evidence" value="ECO:0007669"/>
    <property type="project" value="TreeGrafter"/>
</dbReference>
<dbReference type="OrthoDB" id="9802554at2"/>
<name>A0A4R6WTB1_9PROT</name>
<keyword evidence="3 4" id="KW-0285">Flavoprotein</keyword>
<comment type="catalytic activity">
    <reaction evidence="3 4">
        <text>(R)-4'-phosphopantothenate + L-cysteine + CTP = N-[(R)-4-phosphopantothenoyl]-L-cysteine + CMP + diphosphate + H(+)</text>
        <dbReference type="Rhea" id="RHEA:19397"/>
        <dbReference type="ChEBI" id="CHEBI:10986"/>
        <dbReference type="ChEBI" id="CHEBI:15378"/>
        <dbReference type="ChEBI" id="CHEBI:33019"/>
        <dbReference type="ChEBI" id="CHEBI:35235"/>
        <dbReference type="ChEBI" id="CHEBI:37563"/>
        <dbReference type="ChEBI" id="CHEBI:59458"/>
        <dbReference type="ChEBI" id="CHEBI:60377"/>
        <dbReference type="EC" id="6.3.2.5"/>
    </reaction>
</comment>
<evidence type="ECO:0000256" key="3">
    <source>
        <dbReference type="HAMAP-Rule" id="MF_02225"/>
    </source>
</evidence>
<keyword evidence="3 4" id="KW-0436">Ligase</keyword>
<comment type="caution">
    <text evidence="3">Lacks conserved residue(s) required for the propagation of feature annotation.</text>
</comment>
<evidence type="ECO:0000259" key="6">
    <source>
        <dbReference type="Pfam" id="PF04127"/>
    </source>
</evidence>
<keyword evidence="3" id="KW-0479">Metal-binding</keyword>
<dbReference type="Gene3D" id="3.40.50.1950">
    <property type="entry name" value="Flavin prenyltransferase-like"/>
    <property type="match status" value="1"/>
</dbReference>
<dbReference type="InterPro" id="IPR035929">
    <property type="entry name" value="CoaB-like_sf"/>
</dbReference>
<evidence type="ECO:0000313" key="7">
    <source>
        <dbReference type="EMBL" id="TDQ86370.1"/>
    </source>
</evidence>
<feature type="domain" description="Flavoprotein" evidence="5">
    <location>
        <begin position="5"/>
        <end position="172"/>
    </location>
</feature>
<dbReference type="AlphaFoldDB" id="A0A4R6WTB1"/>
<feature type="binding site" evidence="3">
    <location>
        <position position="338"/>
    </location>
    <ligand>
        <name>CTP</name>
        <dbReference type="ChEBI" id="CHEBI:37563"/>
    </ligand>
</feature>